<reference evidence="2 3" key="1">
    <citation type="journal article" date="2024" name="Genome Biol. Evol.">
        <title>Chromosome-level genome assembly of the viviparous eelpout Zoarces viviparus.</title>
        <authorList>
            <person name="Fuhrmann N."/>
            <person name="Brasseur M.V."/>
            <person name="Bakowski C.E."/>
            <person name="Podsiadlowski L."/>
            <person name="Prost S."/>
            <person name="Krehenwinkel H."/>
            <person name="Mayer C."/>
        </authorList>
    </citation>
    <scope>NUCLEOTIDE SEQUENCE [LARGE SCALE GENOMIC DNA]</scope>
    <source>
        <strain evidence="2">NO-MEL_2022_Ind0_liver</strain>
    </source>
</reference>
<evidence type="ECO:0000256" key="1">
    <source>
        <dbReference type="SAM" id="MobiDB-lite"/>
    </source>
</evidence>
<evidence type="ECO:0000313" key="2">
    <source>
        <dbReference type="EMBL" id="KAK9543183.1"/>
    </source>
</evidence>
<dbReference type="Gene3D" id="3.30.250.20">
    <property type="entry name" value="L1 transposable element, C-terminal domain"/>
    <property type="match status" value="1"/>
</dbReference>
<name>A0AAW1GBI3_ZOAVI</name>
<evidence type="ECO:0000313" key="3">
    <source>
        <dbReference type="Proteomes" id="UP001488805"/>
    </source>
</evidence>
<comment type="caution">
    <text evidence="2">The sequence shown here is derived from an EMBL/GenBank/DDBJ whole genome shotgun (WGS) entry which is preliminary data.</text>
</comment>
<evidence type="ECO:0008006" key="4">
    <source>
        <dbReference type="Google" id="ProtNLM"/>
    </source>
</evidence>
<dbReference type="InterPro" id="IPR042566">
    <property type="entry name" value="L1_C"/>
</dbReference>
<feature type="compositionally biased region" description="Basic and acidic residues" evidence="1">
    <location>
        <begin position="112"/>
        <end position="139"/>
    </location>
</feature>
<organism evidence="2 3">
    <name type="scientific">Zoarces viviparus</name>
    <name type="common">Viviparous eelpout</name>
    <name type="synonym">Blennius viviparus</name>
    <dbReference type="NCBI Taxonomy" id="48416"/>
    <lineage>
        <taxon>Eukaryota</taxon>
        <taxon>Metazoa</taxon>
        <taxon>Chordata</taxon>
        <taxon>Craniata</taxon>
        <taxon>Vertebrata</taxon>
        <taxon>Euteleostomi</taxon>
        <taxon>Actinopterygii</taxon>
        <taxon>Neopterygii</taxon>
        <taxon>Teleostei</taxon>
        <taxon>Neoteleostei</taxon>
        <taxon>Acanthomorphata</taxon>
        <taxon>Eupercaria</taxon>
        <taxon>Perciformes</taxon>
        <taxon>Cottioidei</taxon>
        <taxon>Zoarcales</taxon>
        <taxon>Zoarcidae</taxon>
        <taxon>Zoarcinae</taxon>
        <taxon>Zoarces</taxon>
    </lineage>
</organism>
<sequence>MVLREAWKKGKIQLGNRRLYFDDDYAIDIVKKRREYNGMKKALKEKGIRFQTPYTNIRIHWDTGTRTYTRAQEAQRELKRRGFPVEERETTEGESNLEARLRDLLGWQQASGRRERGPAAAQKARDKLQEFQRGRTEQT</sequence>
<accession>A0AAW1GBI3</accession>
<gene>
    <name evidence="2" type="ORF">VZT92_000979</name>
</gene>
<dbReference type="AlphaFoldDB" id="A0AAW1GBI3"/>
<feature type="region of interest" description="Disordered" evidence="1">
    <location>
        <begin position="108"/>
        <end position="139"/>
    </location>
</feature>
<protein>
    <recommendedName>
        <fullName evidence="4">Transposase</fullName>
    </recommendedName>
</protein>
<dbReference type="Proteomes" id="UP001488805">
    <property type="component" value="Unassembled WGS sequence"/>
</dbReference>
<dbReference type="EMBL" id="JBCEZU010000001">
    <property type="protein sequence ID" value="KAK9543183.1"/>
    <property type="molecule type" value="Genomic_DNA"/>
</dbReference>
<keyword evidence="3" id="KW-1185">Reference proteome</keyword>
<proteinExistence type="predicted"/>